<gene>
    <name evidence="2" type="ORF">NITGR_250055</name>
</gene>
<dbReference type="AlphaFoldDB" id="M1ZA95"/>
<reference evidence="2 3" key="1">
    <citation type="journal article" date="2013" name="Front. Microbiol.">
        <title>The genome of Nitrospina gracilis illuminates the metabolism and evolution of the major marine nitrite oxidizer.</title>
        <authorList>
            <person name="Luecker S."/>
            <person name="Nowka B."/>
            <person name="Rattei T."/>
            <person name="Spieck E."/>
            <person name="and Daims H."/>
        </authorList>
    </citation>
    <scope>NUCLEOTIDE SEQUENCE [LARGE SCALE GENOMIC DNA]</scope>
    <source>
        <strain evidence="2 3">3/211</strain>
    </source>
</reference>
<evidence type="ECO:0000313" key="3">
    <source>
        <dbReference type="Proteomes" id="UP000011704"/>
    </source>
</evidence>
<evidence type="ECO:0000256" key="1">
    <source>
        <dbReference type="SAM" id="SignalP"/>
    </source>
</evidence>
<dbReference type="Pfam" id="PF14125">
    <property type="entry name" value="DUF4292"/>
    <property type="match status" value="1"/>
</dbReference>
<dbReference type="STRING" id="1266370.NITGR_250055"/>
<dbReference type="EMBL" id="CAQJ01000028">
    <property type="protein sequence ID" value="CCQ90142.1"/>
    <property type="molecule type" value="Genomic_DNA"/>
</dbReference>
<evidence type="ECO:0000313" key="2">
    <source>
        <dbReference type="EMBL" id="CCQ90142.1"/>
    </source>
</evidence>
<evidence type="ECO:0008006" key="4">
    <source>
        <dbReference type="Google" id="ProtNLM"/>
    </source>
</evidence>
<sequence>MTVFHTARSCFFGLALLALSACQTTPPTSGPQPVQAVSDETILQALARHHNSVHSVRSFVTTRIRTRLVDHVLRQTVVARNDRSIRLDTLSNFGQPLGVFIFNPGNIQIYDPQKNVVHTGAEAWYMMADLFGTSFDFAEFISVFLGKVPRYDRLKVERITARAGNLYVMDAEDPIRKERTRIEIDADTLHPVGMTRFKNGEALYSVVWTEAKWIGAVYFPHRVTVQRHHENDEVILSYRNPQVNPAISDDVFELFPGRAAP</sequence>
<dbReference type="Proteomes" id="UP000011704">
    <property type="component" value="Unassembled WGS sequence"/>
</dbReference>
<keyword evidence="1" id="KW-0732">Signal</keyword>
<dbReference type="InterPro" id="IPR025634">
    <property type="entry name" value="DUF4292"/>
</dbReference>
<feature type="signal peptide" evidence="1">
    <location>
        <begin position="1"/>
        <end position="20"/>
    </location>
</feature>
<keyword evidence="3" id="KW-1185">Reference proteome</keyword>
<proteinExistence type="predicted"/>
<dbReference type="HOGENOM" id="CLU_1064888_0_0_0"/>
<dbReference type="InParanoid" id="M1ZA95"/>
<feature type="chain" id="PRO_5004019630" description="DUF4292 domain-containing protein" evidence="1">
    <location>
        <begin position="21"/>
        <end position="261"/>
    </location>
</feature>
<dbReference type="Gene3D" id="2.50.20.10">
    <property type="entry name" value="Lipoprotein localisation LolA/LolB/LppX"/>
    <property type="match status" value="1"/>
</dbReference>
<name>M1ZA95_NITG3</name>
<dbReference type="RefSeq" id="WP_005007374.1">
    <property type="nucleotide sequence ID" value="NZ_HG422173.1"/>
</dbReference>
<accession>M1ZA95</accession>
<comment type="caution">
    <text evidence="2">The sequence shown here is derived from an EMBL/GenBank/DDBJ whole genome shotgun (WGS) entry which is preliminary data.</text>
</comment>
<organism evidence="2 3">
    <name type="scientific">Nitrospina gracilis (strain 3/211)</name>
    <dbReference type="NCBI Taxonomy" id="1266370"/>
    <lineage>
        <taxon>Bacteria</taxon>
        <taxon>Pseudomonadati</taxon>
        <taxon>Nitrospinota/Tectimicrobiota group</taxon>
        <taxon>Nitrospinota</taxon>
        <taxon>Nitrospinia</taxon>
        <taxon>Nitrospinales</taxon>
        <taxon>Nitrospinaceae</taxon>
        <taxon>Nitrospina</taxon>
    </lineage>
</organism>
<protein>
    <recommendedName>
        <fullName evidence="4">DUF4292 domain-containing protein</fullName>
    </recommendedName>
</protein>